<feature type="chain" id="PRO_5030782305" evidence="1">
    <location>
        <begin position="32"/>
        <end position="305"/>
    </location>
</feature>
<dbReference type="InterPro" id="IPR011990">
    <property type="entry name" value="TPR-like_helical_dom_sf"/>
</dbReference>
<dbReference type="Gene3D" id="1.25.40.10">
    <property type="entry name" value="Tetratricopeptide repeat domain"/>
    <property type="match status" value="1"/>
</dbReference>
<evidence type="ECO:0000313" key="3">
    <source>
        <dbReference type="Proteomes" id="UP000565521"/>
    </source>
</evidence>
<keyword evidence="3" id="KW-1185">Reference proteome</keyword>
<name>A0A7Y7PKT0_9BACT</name>
<dbReference type="Proteomes" id="UP000565521">
    <property type="component" value="Unassembled WGS sequence"/>
</dbReference>
<dbReference type="InterPro" id="IPR049039">
    <property type="entry name" value="RMD1-3_a_helical_rpt"/>
</dbReference>
<dbReference type="RefSeq" id="WP_176906316.1">
    <property type="nucleotide sequence ID" value="NZ_JABKAU010000001.1"/>
</dbReference>
<proteinExistence type="predicted"/>
<dbReference type="Pfam" id="PF21033">
    <property type="entry name" value="RMD1-3"/>
    <property type="match status" value="1"/>
</dbReference>
<feature type="signal peptide" evidence="1">
    <location>
        <begin position="1"/>
        <end position="31"/>
    </location>
</feature>
<protein>
    <submittedName>
        <fullName evidence="2">Tetratricopeptide repeat protein</fullName>
    </submittedName>
</protein>
<dbReference type="SUPFAM" id="SSF48452">
    <property type="entry name" value="TPR-like"/>
    <property type="match status" value="1"/>
</dbReference>
<dbReference type="AlphaFoldDB" id="A0A7Y7PKT0"/>
<dbReference type="PROSITE" id="PS51257">
    <property type="entry name" value="PROKAR_LIPOPROTEIN"/>
    <property type="match status" value="1"/>
</dbReference>
<sequence>MLVFRLLLVRCALLGLLVSGAGLLACPAAQAQLRPKRASAENAAATAVLAPPCGAPPTSPALQAGLAEAGKLLNAYRESEALSRYEQVLAQAPATYEALWQAAVLSVRIGSRYTDESRRVAYYAAARLLANRALVVCPHGAEGHYAAARVLAAQAPLQPLRSRLLAYREMRPHVYQATELRPNWAAAWQLLGRWHYRVDHYSLPERIYSRLFMGGMPAGGSTLLAIEALRRSYQLDSQRIEVAYDLARVYLNRSQDARARAVLQAAGQLNPVTAEELVISRSCQKLLEQLNRRQRRQQARFRLTL</sequence>
<comment type="caution">
    <text evidence="2">The sequence shown here is derived from an EMBL/GenBank/DDBJ whole genome shotgun (WGS) entry which is preliminary data.</text>
</comment>
<dbReference type="EMBL" id="JABKAU010000001">
    <property type="protein sequence ID" value="NVO29585.1"/>
    <property type="molecule type" value="Genomic_DNA"/>
</dbReference>
<keyword evidence="1" id="KW-0732">Signal</keyword>
<reference evidence="2 3" key="1">
    <citation type="submission" date="2020-05" db="EMBL/GenBank/DDBJ databases">
        <title>Hymenobacter terrestris sp. nov. and Hymenobacter lapidiphilus sp. nov., isolated from regoliths in Antarctica.</title>
        <authorList>
            <person name="Sedlacek I."/>
            <person name="Pantucek R."/>
            <person name="Zeman M."/>
            <person name="Holochova P."/>
            <person name="Kralova S."/>
            <person name="Stankova E."/>
            <person name="Sedo O."/>
            <person name="Micenkova L."/>
            <person name="Svec P."/>
            <person name="Gupta V."/>
            <person name="Sood U."/>
            <person name="Korpole U.S."/>
            <person name="Lal R."/>
        </authorList>
    </citation>
    <scope>NUCLEOTIDE SEQUENCE [LARGE SCALE GENOMIC DNA]</scope>
    <source>
        <strain evidence="2 3">P5342</strain>
    </source>
</reference>
<evidence type="ECO:0000313" key="2">
    <source>
        <dbReference type="EMBL" id="NVO29585.1"/>
    </source>
</evidence>
<organism evidence="2 3">
    <name type="scientific">Hymenobacter lapidiphilus</name>
    <dbReference type="NCBI Taxonomy" id="2608003"/>
    <lineage>
        <taxon>Bacteria</taxon>
        <taxon>Pseudomonadati</taxon>
        <taxon>Bacteroidota</taxon>
        <taxon>Cytophagia</taxon>
        <taxon>Cytophagales</taxon>
        <taxon>Hymenobacteraceae</taxon>
        <taxon>Hymenobacter</taxon>
    </lineage>
</organism>
<gene>
    <name evidence="2" type="ORF">HW554_00065</name>
</gene>
<accession>A0A7Y7PKT0</accession>
<evidence type="ECO:0000256" key="1">
    <source>
        <dbReference type="SAM" id="SignalP"/>
    </source>
</evidence>